<organism evidence="2 3">
    <name type="scientific">Pleurostoma richardsiae</name>
    <dbReference type="NCBI Taxonomy" id="41990"/>
    <lineage>
        <taxon>Eukaryota</taxon>
        <taxon>Fungi</taxon>
        <taxon>Dikarya</taxon>
        <taxon>Ascomycota</taxon>
        <taxon>Pezizomycotina</taxon>
        <taxon>Sordariomycetes</taxon>
        <taxon>Sordariomycetidae</taxon>
        <taxon>Calosphaeriales</taxon>
        <taxon>Pleurostomataceae</taxon>
        <taxon>Pleurostoma</taxon>
    </lineage>
</organism>
<reference evidence="2" key="1">
    <citation type="submission" date="2022-07" db="EMBL/GenBank/DDBJ databases">
        <title>Fungi with potential for degradation of polypropylene.</title>
        <authorList>
            <person name="Gostincar C."/>
        </authorList>
    </citation>
    <scope>NUCLEOTIDE SEQUENCE</scope>
    <source>
        <strain evidence="2">EXF-13308</strain>
    </source>
</reference>
<dbReference type="Proteomes" id="UP001174694">
    <property type="component" value="Unassembled WGS sequence"/>
</dbReference>
<evidence type="ECO:0000313" key="2">
    <source>
        <dbReference type="EMBL" id="KAJ9142692.1"/>
    </source>
</evidence>
<evidence type="ECO:0000259" key="1">
    <source>
        <dbReference type="Pfam" id="PF00135"/>
    </source>
</evidence>
<feature type="domain" description="Carboxylesterase type B" evidence="1">
    <location>
        <begin position="10"/>
        <end position="379"/>
    </location>
</feature>
<dbReference type="InterPro" id="IPR029058">
    <property type="entry name" value="AB_hydrolase_fold"/>
</dbReference>
<dbReference type="SUPFAM" id="SSF53474">
    <property type="entry name" value="alpha/beta-Hydrolases"/>
    <property type="match status" value="1"/>
</dbReference>
<sequence>MYRGFADSNGNSVFLGIPFAATTGGKNRWREAQDVPKLLPGTIVNATSFGPTCPQAITSQYYSRQDEDCLNLNVWAPRGGKNLPVFVYMYGGAMVTGSSSNPLYQGNNFARKGVVFVSFNTRESIWGAPNSAELKAAHPDASQNFEISDVDKAMEWIHDNIHAFGGNPDHIVFGGQSSGSVQVDHYLWNHPDTWLKGAFQMAANAISGPTYAPLNEGLDVVSAQVGCPTGKGQLDCLRKVSIFDIQTAFFNSTANVFFTPTIDNITRHSDYVSRFHAGKYASHVPLLVGITDDEGALFGSIVYASENTNFSDWINHFNADLGHIPDDVLIAAYNPADYATESDRSGASYGDARFYCPTDYFLDLRSAKQDTWAYRYFAPYNLGDLPTHTPTHESAQVLANHLNDWLIAWIKNPAAGPGWEKASPLSGPLALVGVPDDELSISMGVTGDYNSRCKAVYKPYFPKYPFIRDLRDIVPFEFR</sequence>
<dbReference type="PANTHER" id="PTHR11559">
    <property type="entry name" value="CARBOXYLESTERASE"/>
    <property type="match status" value="1"/>
</dbReference>
<dbReference type="AlphaFoldDB" id="A0AA38VN98"/>
<accession>A0AA38VN98</accession>
<dbReference type="InterPro" id="IPR002018">
    <property type="entry name" value="CarbesteraseB"/>
</dbReference>
<dbReference type="Gene3D" id="3.40.50.1820">
    <property type="entry name" value="alpha/beta hydrolase"/>
    <property type="match status" value="1"/>
</dbReference>
<dbReference type="Pfam" id="PF00135">
    <property type="entry name" value="COesterase"/>
    <property type="match status" value="1"/>
</dbReference>
<name>A0AA38VN98_9PEZI</name>
<proteinExistence type="predicted"/>
<dbReference type="EMBL" id="JANBVO010000021">
    <property type="protein sequence ID" value="KAJ9142692.1"/>
    <property type="molecule type" value="Genomic_DNA"/>
</dbReference>
<protein>
    <submittedName>
        <fullName evidence="2">Carboxylesterase</fullName>
    </submittedName>
</protein>
<evidence type="ECO:0000313" key="3">
    <source>
        <dbReference type="Proteomes" id="UP001174694"/>
    </source>
</evidence>
<keyword evidence="3" id="KW-1185">Reference proteome</keyword>
<dbReference type="InterPro" id="IPR050309">
    <property type="entry name" value="Type-B_Carboxylest/Lipase"/>
</dbReference>
<gene>
    <name evidence="2" type="ORF">NKR23_g6954</name>
</gene>
<comment type="caution">
    <text evidence="2">The sequence shown here is derived from an EMBL/GenBank/DDBJ whole genome shotgun (WGS) entry which is preliminary data.</text>
</comment>